<evidence type="ECO:0000313" key="2">
    <source>
        <dbReference type="Proteomes" id="UP000232164"/>
    </source>
</evidence>
<reference evidence="1 2" key="2">
    <citation type="submission" date="2017-12" db="EMBL/GenBank/DDBJ databases">
        <title>Genome sequence of Rhizobium sullae HCNT1 isolated from Sulla coronaria nodules and featuring peculiar denitrification phenotypes.</title>
        <authorList>
            <person name="De Diego-Diaz B."/>
            <person name="Treu L."/>
            <person name="Campanaro S."/>
            <person name="Da Silva Duarte V."/>
            <person name="Basaglia M."/>
            <person name="Favaro L."/>
            <person name="Casella S."/>
            <person name="Squartini A."/>
        </authorList>
    </citation>
    <scope>NUCLEOTIDE SEQUENCE [LARGE SCALE GENOMIC DNA]</scope>
    <source>
        <strain evidence="1 2">HCNT1</strain>
    </source>
</reference>
<proteinExistence type="predicted"/>
<dbReference type="EMBL" id="PIQN01000022">
    <property type="protein sequence ID" value="PKA40425.1"/>
    <property type="molecule type" value="Genomic_DNA"/>
</dbReference>
<protein>
    <submittedName>
        <fullName evidence="1">Oxidoreductase</fullName>
    </submittedName>
</protein>
<dbReference type="RefSeq" id="WP_100772668.1">
    <property type="nucleotide sequence ID" value="NZ_PIQN01000022.1"/>
</dbReference>
<dbReference type="Gene3D" id="3.90.320.10">
    <property type="match status" value="1"/>
</dbReference>
<comment type="caution">
    <text evidence="1">The sequence shown here is derived from an EMBL/GenBank/DDBJ whole genome shotgun (WGS) entry which is preliminary data.</text>
</comment>
<accession>A0A2N0D2S0</accession>
<dbReference type="AlphaFoldDB" id="A0A2N0D2S0"/>
<dbReference type="Proteomes" id="UP000232164">
    <property type="component" value="Unassembled WGS sequence"/>
</dbReference>
<name>A0A2N0D2S0_RHISU</name>
<dbReference type="InterPro" id="IPR011604">
    <property type="entry name" value="PDDEXK-like_dom_sf"/>
</dbReference>
<evidence type="ECO:0000313" key="1">
    <source>
        <dbReference type="EMBL" id="PKA40425.1"/>
    </source>
</evidence>
<reference evidence="1 2" key="1">
    <citation type="submission" date="2017-11" db="EMBL/GenBank/DDBJ databases">
        <authorList>
            <person name="Han C.G."/>
        </authorList>
    </citation>
    <scope>NUCLEOTIDE SEQUENCE [LARGE SCALE GENOMIC DNA]</scope>
    <source>
        <strain evidence="1 2">HCNT1</strain>
    </source>
</reference>
<organism evidence="1 2">
    <name type="scientific">Rhizobium sullae</name>
    <name type="common">Rhizobium hedysari</name>
    <dbReference type="NCBI Taxonomy" id="50338"/>
    <lineage>
        <taxon>Bacteria</taxon>
        <taxon>Pseudomonadati</taxon>
        <taxon>Pseudomonadota</taxon>
        <taxon>Alphaproteobacteria</taxon>
        <taxon>Hyphomicrobiales</taxon>
        <taxon>Rhizobiaceae</taxon>
        <taxon>Rhizobium/Agrobacterium group</taxon>
        <taxon>Rhizobium</taxon>
    </lineage>
</organism>
<sequence length="313" mass="35560">MVPLPKPTPSTQRAVQDALESQGDDWESVGVPAGDIGVECDRAIWLAFRRASVPEKITWRKRRIFERGNIEEERLLDLLRLIGCEVWGQQDRVRAAGGHLRGKIDGQALGIKEAPKAVHIVECKSAKEEYFKPVKKHGVKIGMPKHYATFQFYMHGLGIDRVYYMMSNKNDEDLHFERVNYDFEFAARQVARIERIINMPEPPSRLCTKRDDFRGTFCRQAAVCWGEERPRVHCRSCIHSSPIMDGNAGWDCARHSKPLSLAEQDAGCPAHLFLPAMLVGYEQVDCSETDETITYRRPDGTLWTDGASQDEVA</sequence>
<gene>
    <name evidence="1" type="ORF">CWR43_27990</name>
</gene>